<proteinExistence type="predicted"/>
<feature type="domain" description="Transposase IS116/IS110/IS902 C-terminal" evidence="3">
    <location>
        <begin position="255"/>
        <end position="338"/>
    </location>
</feature>
<dbReference type="NCBIfam" id="NF033542">
    <property type="entry name" value="transpos_IS110"/>
    <property type="match status" value="1"/>
</dbReference>
<dbReference type="RefSeq" id="WP_179925431.1">
    <property type="nucleotide sequence ID" value="NZ_JACBXX010000132.1"/>
</dbReference>
<name>A0A7Z0M6J7_9STRE</name>
<sequence length="388" mass="44268">MDILYKSCAGIDVHQSNIVVCVLHGSLTSTRPKREEARFDTTTSGLKDCHDFLSQFEVEVVGMESTGIYWKPVWHALCQDFELILANPAHMKAIPGHKTDKKDAFWIAKLTRIGLLPKSFVPDETIQELRELTRLRKYVVEDRTREVNRIHKILQSAGIKLSTYIEDIMGTSGRNLMKLLCDEAEINATSVRQAVYTSLKKKVPDLLKALDGYFSEHHRFRLKQALRIYDHYQEEIQLLEERIDSYLTQFQEEMEILDSIPGIDRLTASVFIAEVGTDMSQFPTAGHLASWAGLCPGNNESAGKKRSTRIRPGNAYLKRCLCQSVYAARRQKSSPIAQRFCQLKSRRGPQKATIAIAHHILKLAYYLLSTHQTYQQARQKEKGRLEAS</sequence>
<dbReference type="Proteomes" id="UP000589521">
    <property type="component" value="Unassembled WGS sequence"/>
</dbReference>
<protein>
    <submittedName>
        <fullName evidence="4">IS110 family transposase</fullName>
    </submittedName>
</protein>
<dbReference type="GO" id="GO:0004803">
    <property type="term" value="F:transposase activity"/>
    <property type="evidence" value="ECO:0007669"/>
    <property type="project" value="InterPro"/>
</dbReference>
<dbReference type="InterPro" id="IPR047650">
    <property type="entry name" value="Transpos_IS110"/>
</dbReference>
<accession>A0A7Z0M6J7</accession>
<feature type="domain" description="Transposase IS110-like N-terminal" evidence="2">
    <location>
        <begin position="9"/>
        <end position="156"/>
    </location>
</feature>
<evidence type="ECO:0000256" key="1">
    <source>
        <dbReference type="SAM" id="Coils"/>
    </source>
</evidence>
<dbReference type="Pfam" id="PF01548">
    <property type="entry name" value="DEDD_Tnp_IS110"/>
    <property type="match status" value="1"/>
</dbReference>
<feature type="coiled-coil region" evidence="1">
    <location>
        <begin position="222"/>
        <end position="249"/>
    </location>
</feature>
<dbReference type="InterPro" id="IPR003346">
    <property type="entry name" value="Transposase_20"/>
</dbReference>
<dbReference type="GO" id="GO:0006313">
    <property type="term" value="P:DNA transposition"/>
    <property type="evidence" value="ECO:0007669"/>
    <property type="project" value="InterPro"/>
</dbReference>
<gene>
    <name evidence="4" type="ORF">HZY94_06015</name>
</gene>
<dbReference type="PANTHER" id="PTHR33055">
    <property type="entry name" value="TRANSPOSASE FOR INSERTION SEQUENCE ELEMENT IS1111A"/>
    <property type="match status" value="1"/>
</dbReference>
<dbReference type="GO" id="GO:0003677">
    <property type="term" value="F:DNA binding"/>
    <property type="evidence" value="ECO:0007669"/>
    <property type="project" value="InterPro"/>
</dbReference>
<evidence type="ECO:0000313" key="4">
    <source>
        <dbReference type="EMBL" id="NYS96733.1"/>
    </source>
</evidence>
<evidence type="ECO:0000313" key="5">
    <source>
        <dbReference type="Proteomes" id="UP000589521"/>
    </source>
</evidence>
<dbReference type="PANTHER" id="PTHR33055:SF15">
    <property type="entry name" value="TRANSPOSASE-RELATED"/>
    <property type="match status" value="1"/>
</dbReference>
<evidence type="ECO:0000259" key="3">
    <source>
        <dbReference type="Pfam" id="PF02371"/>
    </source>
</evidence>
<dbReference type="AlphaFoldDB" id="A0A7Z0M6J7"/>
<dbReference type="InterPro" id="IPR002525">
    <property type="entry name" value="Transp_IS110-like_N"/>
</dbReference>
<keyword evidence="1" id="KW-0175">Coiled coil</keyword>
<reference evidence="4 5" key="1">
    <citation type="submission" date="2020-07" db="EMBL/GenBank/DDBJ databases">
        <title>MOT database genomes.</title>
        <authorList>
            <person name="Joseph S."/>
            <person name="Aduse-Opoku J."/>
            <person name="Hashim A."/>
            <person name="Wade W."/>
            <person name="Curtis M."/>
        </authorList>
    </citation>
    <scope>NUCLEOTIDE SEQUENCE [LARGE SCALE GENOMIC DNA]</scope>
    <source>
        <strain evidence="4 5">STR</strain>
    </source>
</reference>
<organism evidence="4 5">
    <name type="scientific">Streptococcus danieliae</name>
    <dbReference type="NCBI Taxonomy" id="747656"/>
    <lineage>
        <taxon>Bacteria</taxon>
        <taxon>Bacillati</taxon>
        <taxon>Bacillota</taxon>
        <taxon>Bacilli</taxon>
        <taxon>Lactobacillales</taxon>
        <taxon>Streptococcaceae</taxon>
        <taxon>Streptococcus</taxon>
    </lineage>
</organism>
<dbReference type="EMBL" id="JACBXX010000132">
    <property type="protein sequence ID" value="NYS96733.1"/>
    <property type="molecule type" value="Genomic_DNA"/>
</dbReference>
<comment type="caution">
    <text evidence="4">The sequence shown here is derived from an EMBL/GenBank/DDBJ whole genome shotgun (WGS) entry which is preliminary data.</text>
</comment>
<evidence type="ECO:0000259" key="2">
    <source>
        <dbReference type="Pfam" id="PF01548"/>
    </source>
</evidence>
<dbReference type="Pfam" id="PF02371">
    <property type="entry name" value="Transposase_20"/>
    <property type="match status" value="1"/>
</dbReference>